<proteinExistence type="predicted"/>
<feature type="transmembrane region" description="Helical" evidence="1">
    <location>
        <begin position="33"/>
        <end position="52"/>
    </location>
</feature>
<dbReference type="STRING" id="717606.PaecuDRAFT_1795"/>
<keyword evidence="1" id="KW-0812">Transmembrane</keyword>
<evidence type="ECO:0000256" key="1">
    <source>
        <dbReference type="SAM" id="Phobius"/>
    </source>
</evidence>
<dbReference type="Gene3D" id="3.60.21.10">
    <property type="match status" value="1"/>
</dbReference>
<keyword evidence="4" id="KW-1185">Reference proteome</keyword>
<gene>
    <name evidence="3" type="ORF">PaecuDRAFT_1795</name>
</gene>
<keyword evidence="1" id="KW-0472">Membrane</keyword>
<dbReference type="CDD" id="cd07385">
    <property type="entry name" value="MPP_YkuE_C"/>
    <property type="match status" value="1"/>
</dbReference>
<dbReference type="OrthoDB" id="9780884at2"/>
<dbReference type="eggNOG" id="COG1408">
    <property type="taxonomic scope" value="Bacteria"/>
</dbReference>
<accession>E0I844</accession>
<dbReference type="RefSeq" id="WP_006037806.1">
    <property type="nucleotide sequence ID" value="NZ_AEDD01000004.1"/>
</dbReference>
<dbReference type="PANTHER" id="PTHR31302:SF0">
    <property type="entry name" value="TRANSMEMBRANE PROTEIN WITH METALLOPHOSPHOESTERASE DOMAIN"/>
    <property type="match status" value="1"/>
</dbReference>
<dbReference type="SUPFAM" id="SSF56300">
    <property type="entry name" value="Metallo-dependent phosphatases"/>
    <property type="match status" value="1"/>
</dbReference>
<dbReference type="PANTHER" id="PTHR31302">
    <property type="entry name" value="TRANSMEMBRANE PROTEIN WITH METALLOPHOSPHOESTERASE DOMAIN-RELATED"/>
    <property type="match status" value="1"/>
</dbReference>
<name>E0I844_9BACL</name>
<dbReference type="EMBL" id="AEDD01000004">
    <property type="protein sequence ID" value="EFM11349.1"/>
    <property type="molecule type" value="Genomic_DNA"/>
</dbReference>
<dbReference type="InterPro" id="IPR004843">
    <property type="entry name" value="Calcineurin-like_PHP"/>
</dbReference>
<feature type="transmembrane region" description="Helical" evidence="1">
    <location>
        <begin position="72"/>
        <end position="96"/>
    </location>
</feature>
<protein>
    <submittedName>
        <fullName evidence="3">Metallophosphoesterase</fullName>
    </submittedName>
</protein>
<dbReference type="InterPro" id="IPR029052">
    <property type="entry name" value="Metallo-depent_PP-like"/>
</dbReference>
<evidence type="ECO:0000259" key="2">
    <source>
        <dbReference type="Pfam" id="PF00149"/>
    </source>
</evidence>
<evidence type="ECO:0000313" key="4">
    <source>
        <dbReference type="Proteomes" id="UP000005387"/>
    </source>
</evidence>
<feature type="transmembrane region" description="Helical" evidence="1">
    <location>
        <begin position="5"/>
        <end position="21"/>
    </location>
</feature>
<feature type="transmembrane region" description="Helical" evidence="1">
    <location>
        <begin position="102"/>
        <end position="120"/>
    </location>
</feature>
<sequence>MAKRFVIMISIFLVLNVYVGWHGKLAVDHAGLGIPSALYWLLFVVIAFGYLAGRISKLGAVGRLLKNIGAYYLAFFEFAVLLLPFADLAGWIMWLSGMEPDTVIQLLSGTVLAIIAVLLLRGSYNAWSPIVREHVLQVDKAAQAGGKRELRVAMASDLHLGTMVGNRHLRKLVHHMNAMEPDVVLLAGDVLDDVIEPFLRNRMGDTLKQLKAKHGIYAVLGNHEYYGGHIEQYVQAMEKIGIQVLQDETVTKAGLFHVAGRKDKTAEARAGRLPMAQLVEKLDPSLPILAMDHQPYGFAQAAEAGVDLLVCGHTHRGQFFPNHFFTRRLFELDWGYMRKGLMHVIVSSGFGSWGPPIRLLSRSEIIDITIQLREA</sequence>
<dbReference type="Proteomes" id="UP000005387">
    <property type="component" value="Unassembled WGS sequence"/>
</dbReference>
<evidence type="ECO:0000313" key="3">
    <source>
        <dbReference type="EMBL" id="EFM11349.1"/>
    </source>
</evidence>
<keyword evidence="1" id="KW-1133">Transmembrane helix</keyword>
<reference evidence="3 4" key="1">
    <citation type="submission" date="2010-07" db="EMBL/GenBank/DDBJ databases">
        <title>The draft genome of Paenibacillus curdlanolyticus YK9.</title>
        <authorList>
            <consortium name="US DOE Joint Genome Institute (JGI-PGF)"/>
            <person name="Lucas S."/>
            <person name="Copeland A."/>
            <person name="Lapidus A."/>
            <person name="Cheng J.-F."/>
            <person name="Bruce D."/>
            <person name="Goodwin L."/>
            <person name="Pitluck S."/>
            <person name="Land M.L."/>
            <person name="Hauser L."/>
            <person name="Chang Y.-J."/>
            <person name="Jeffries C."/>
            <person name="Anderson I.J."/>
            <person name="Johnson E."/>
            <person name="Loganathan U."/>
            <person name="Mulhopadhyay B."/>
            <person name="Kyrpides N."/>
            <person name="Woyke T.J."/>
        </authorList>
    </citation>
    <scope>NUCLEOTIDE SEQUENCE [LARGE SCALE GENOMIC DNA]</scope>
    <source>
        <strain evidence="3 4">YK9</strain>
    </source>
</reference>
<dbReference type="Pfam" id="PF00149">
    <property type="entry name" value="Metallophos"/>
    <property type="match status" value="1"/>
</dbReference>
<dbReference type="GO" id="GO:0016787">
    <property type="term" value="F:hydrolase activity"/>
    <property type="evidence" value="ECO:0007669"/>
    <property type="project" value="InterPro"/>
</dbReference>
<dbReference type="AlphaFoldDB" id="E0I844"/>
<feature type="domain" description="Calcineurin-like phosphoesterase" evidence="2">
    <location>
        <begin position="150"/>
        <end position="316"/>
    </location>
</feature>
<organism evidence="3 4">
    <name type="scientific">Paenibacillus curdlanolyticus YK9</name>
    <dbReference type="NCBI Taxonomy" id="717606"/>
    <lineage>
        <taxon>Bacteria</taxon>
        <taxon>Bacillati</taxon>
        <taxon>Bacillota</taxon>
        <taxon>Bacilli</taxon>
        <taxon>Bacillales</taxon>
        <taxon>Paenibacillaceae</taxon>
        <taxon>Paenibacillus</taxon>
    </lineage>
</organism>
<dbReference type="InterPro" id="IPR051158">
    <property type="entry name" value="Metallophosphoesterase_sf"/>
</dbReference>